<feature type="domain" description="Anaphase-promoting complex subunit 1 N-terminal" evidence="7">
    <location>
        <begin position="30"/>
        <end position="748"/>
    </location>
</feature>
<comment type="similarity">
    <text evidence="1">Belongs to the APC1 family.</text>
</comment>
<sequence length="2002" mass="221417">MTSVQSLGLREPSALPYLVAESILPPDPAPSLYRWTVSQAPQTHGLGLVEEEVLSTEHCVVWSRNGIIKRVLDLTVEGESIIHAFVTEFAPSQGQDIPDRGNFQAQGESKRLVERGLVVVLKTQAHIFLLSGDGYVVPLSFEVDSALPFPFGFILQRKLSPDEIEAPPLPLQQDLSTINETLTSIEGNSSRPSLVLPSDWQWNSHPKFPTPAGMPRTYSFTQVMSELGLVVHSANRKGEPLDGCKALPRTERLVFISRSDELSSHVEDDKQPLCLALTLNEKMSTFTLWHVSPDVARRRPDRQKSSRTAKPRASLRKSSNIYRREPGVPTQPARRPGESRESLGGSGQQFPDPGLLSSVQEEKSLQPDDLASQLGPEFGDVGVQTRSARRISSLLARTDLGSGADRSTFNDLAMGPGARQSLNRTGRRGESIGSFNDRHSFGFRRRSSFPTNASAFSTGTSFLDISARVLLEDMDPLLQSVRGEEDAYDGSEPDLPREIGFFKVKSFPRRQMSAGSNPGLDLDVSILQGPDLLSQGGQRPGELYVCVMDRTLQELTFVPVRVKTHSREGTKTSLELKASEVRRLSGIKDVCRVVDGQIQRLLVLTESLARNISLQLEAPWCPPFRFELPARFAIYDPFTSSQPLSPRRDKDTGLRRIIPGPEVDIQSLGKSGSHGKFYALDQHLRRHAVQLQLAPRDPLVVDILRVCEVVLNTNQQESLLVAFWEVSRWLSLREPPVNSDWVAIVVVLFSLAIPFLNSQQSQSTPRRKKGALLRSSSGSAIDTTNYEAMHNEGCDTNLNAGMRSPSWGWLSRKQATISTTPRSKSKILSPMVFNESGNDGKNSFLTDCVALAKEYVQSPSGENASGPEGYLPTSINKSREQRCNAIPSILLGLHLLYEESKLNVQANIRANKTRSNLVMVMAQLGRWLQWSSWTADNNGYYEFESLECGNCLFDHSIIDGLPMPAQPFEPPSIYDHLEQWISGISPDPFLTLTRVSGRSTSRSGDAGSHQIAQLTPRTLALISFMQHAQDRAGSENVIQALSKAGMTPVALHTLPDGVAAAFQQALSSRRYRTVQKKHDGNLLLADGMGVKDDATLFTNKPHLSSTHDTVRDYHSICTSALEAETLQRWDASSEADRHAITKLIFSKDRRFPEASKLVNQTRPPVVECTPEPEWTEVELLEAQKELAQYVTRRTLSVATGRGMMHYNARVPLLTERVPIPAFSLQCIMKPRNSTESTQAMTFSADKATFTEEKVCWAFFHNGASMGLMISNDARGVDTSWILYNKPPELTNRHAGFLLALGLNGHLKTLAKWVAFKYLTPKHTMTSVGLLLGLAASFLGTMDTLTTRLLSVHVTRLLPPGAAELNLSPLTQTTGIMGIGLLYYNSQHRRMSEVMLSEIENDDSEEGAPTDTVLRDEGYRLAAGFSLGLINLGQGKRLHGLHDMGVVERLLAIAVGTKNVNMVHVLDRATAGAVMAMAFIFLKTNDEAIARKVDVPDTLHQFDYVRPDIFLLRTLARHLIMWDSILPTTGFVEASLPGPYRRRADLKSTKSLSTEDMPFFNIVAGICFAIGLRFAGSRRADVRDLLISYLDQFLRLSRLPAHSYDARVTLNSVRNCLDALALAAASVMAGTGDLLVMRRLRALHGRIDKETPFGSHLAAHMALGSLFLAGGTRTFGTSNLAIASLCIAFYPVFPSDVLDNRSHLQALRHLWVLAIEGRCLIVRDGDAGGSVIGGVTADVHLIDGTTQSIQVPGLIPEFETIKSIELKAEGFWDGFIDFAACKMELREKIKAENAVNVVLRRRAAYASPPQDLFNAELQALTEAQGIPSVDPNSVASYAHGGGATVGTSSSRPANPFEWLFDLAALQSFDHAEIALVLGSKPMGEWNAGELLYTMVVDSRLELEKSSLPPGSEAIAPSEAKETSALTMEKDKLWQLRLLFSWFDRWEREDEQIDEHVHNEGALDLDEDKWFTRSGGTWLRREVIERLRWRVWNMTTAEDDKQET</sequence>
<proteinExistence type="inferred from homology"/>
<evidence type="ECO:0000256" key="4">
    <source>
        <dbReference type="ARBA" id="ARBA00022776"/>
    </source>
</evidence>
<dbReference type="PANTHER" id="PTHR12827">
    <property type="entry name" value="MEIOTIC CHECKPOINT REGULATOR TSG24 FAMILY MEMBER"/>
    <property type="match status" value="1"/>
</dbReference>
<organism evidence="8 9">
    <name type="scientific">Vermiconidia calcicola</name>
    <dbReference type="NCBI Taxonomy" id="1690605"/>
    <lineage>
        <taxon>Eukaryota</taxon>
        <taxon>Fungi</taxon>
        <taxon>Dikarya</taxon>
        <taxon>Ascomycota</taxon>
        <taxon>Pezizomycotina</taxon>
        <taxon>Dothideomycetes</taxon>
        <taxon>Dothideomycetidae</taxon>
        <taxon>Mycosphaerellales</taxon>
        <taxon>Extremaceae</taxon>
        <taxon>Vermiconidia</taxon>
    </lineage>
</organism>
<dbReference type="InterPro" id="IPR011989">
    <property type="entry name" value="ARM-like"/>
</dbReference>
<comment type="caution">
    <text evidence="8">The sequence shown here is derived from an EMBL/GenBank/DDBJ whole genome shotgun (WGS) entry which is preliminary data.</text>
</comment>
<dbReference type="GO" id="GO:0070979">
    <property type="term" value="P:protein K11-linked ubiquitination"/>
    <property type="evidence" value="ECO:0007669"/>
    <property type="project" value="TreeGrafter"/>
</dbReference>
<dbReference type="InterPro" id="IPR024990">
    <property type="entry name" value="Apc1"/>
</dbReference>
<evidence type="ECO:0000256" key="3">
    <source>
        <dbReference type="ARBA" id="ARBA00022737"/>
    </source>
</evidence>
<dbReference type="Pfam" id="PF12859">
    <property type="entry name" value="ANAPC1"/>
    <property type="match status" value="1"/>
</dbReference>
<gene>
    <name evidence="8" type="primary">APC1</name>
    <name evidence="8" type="ORF">LTR25_007409</name>
</gene>
<reference evidence="8 9" key="1">
    <citation type="submission" date="2023-06" db="EMBL/GenBank/DDBJ databases">
        <title>Black Yeasts Isolated from many extreme environments.</title>
        <authorList>
            <person name="Coleine C."/>
            <person name="Stajich J.E."/>
            <person name="Selbmann L."/>
        </authorList>
    </citation>
    <scope>NUCLEOTIDE SEQUENCE [LARGE SCALE GENOMIC DNA]</scope>
    <source>
        <strain evidence="8 9">CCFEE 5887</strain>
    </source>
</reference>
<dbReference type="GO" id="GO:0051301">
    <property type="term" value="P:cell division"/>
    <property type="evidence" value="ECO:0007669"/>
    <property type="project" value="UniProtKB-KW"/>
</dbReference>
<keyword evidence="2" id="KW-0132">Cell division</keyword>
<dbReference type="GO" id="GO:0005680">
    <property type="term" value="C:anaphase-promoting complex"/>
    <property type="evidence" value="ECO:0007669"/>
    <property type="project" value="InterPro"/>
</dbReference>
<evidence type="ECO:0000259" key="7">
    <source>
        <dbReference type="Pfam" id="PF12859"/>
    </source>
</evidence>
<keyword evidence="9" id="KW-1185">Reference proteome</keyword>
<dbReference type="EMBL" id="JAXLQG010000013">
    <property type="protein sequence ID" value="KAK5533543.1"/>
    <property type="molecule type" value="Genomic_DNA"/>
</dbReference>
<protein>
    <submittedName>
        <fullName evidence="8">Anaphase-promoting complex subunit 1</fullName>
    </submittedName>
</protein>
<evidence type="ECO:0000256" key="5">
    <source>
        <dbReference type="ARBA" id="ARBA00023306"/>
    </source>
</evidence>
<feature type="compositionally biased region" description="Basic residues" evidence="6">
    <location>
        <begin position="305"/>
        <end position="315"/>
    </location>
</feature>
<dbReference type="Gene3D" id="1.25.10.10">
    <property type="entry name" value="Leucine-rich Repeat Variant"/>
    <property type="match status" value="3"/>
</dbReference>
<evidence type="ECO:0000313" key="8">
    <source>
        <dbReference type="EMBL" id="KAK5533543.1"/>
    </source>
</evidence>
<evidence type="ECO:0000256" key="1">
    <source>
        <dbReference type="ARBA" id="ARBA00010547"/>
    </source>
</evidence>
<name>A0AAV9Q4C7_9PEZI</name>
<dbReference type="PANTHER" id="PTHR12827:SF3">
    <property type="entry name" value="ANAPHASE-PROMOTING COMPLEX SUBUNIT 1"/>
    <property type="match status" value="1"/>
</dbReference>
<dbReference type="InterPro" id="IPR049255">
    <property type="entry name" value="Apc1_N"/>
</dbReference>
<feature type="region of interest" description="Disordered" evidence="6">
    <location>
        <begin position="297"/>
        <end position="381"/>
    </location>
</feature>
<dbReference type="GO" id="GO:0060090">
    <property type="term" value="F:molecular adaptor activity"/>
    <property type="evidence" value="ECO:0007669"/>
    <property type="project" value="TreeGrafter"/>
</dbReference>
<dbReference type="Proteomes" id="UP001345827">
    <property type="component" value="Unassembled WGS sequence"/>
</dbReference>
<dbReference type="GO" id="GO:0031145">
    <property type="term" value="P:anaphase-promoting complex-dependent catabolic process"/>
    <property type="evidence" value="ECO:0007669"/>
    <property type="project" value="TreeGrafter"/>
</dbReference>
<evidence type="ECO:0000256" key="2">
    <source>
        <dbReference type="ARBA" id="ARBA00022618"/>
    </source>
</evidence>
<dbReference type="GO" id="GO:0007091">
    <property type="term" value="P:metaphase/anaphase transition of mitotic cell cycle"/>
    <property type="evidence" value="ECO:0007669"/>
    <property type="project" value="TreeGrafter"/>
</dbReference>
<evidence type="ECO:0000313" key="9">
    <source>
        <dbReference type="Proteomes" id="UP001345827"/>
    </source>
</evidence>
<keyword evidence="5" id="KW-0131">Cell cycle</keyword>
<keyword evidence="3" id="KW-0677">Repeat</keyword>
<feature type="region of interest" description="Disordered" evidence="6">
    <location>
        <begin position="405"/>
        <end position="436"/>
    </location>
</feature>
<keyword evidence="4" id="KW-0498">Mitosis</keyword>
<dbReference type="FunFam" id="1.25.10.10:FF:000217">
    <property type="entry name" value="20S cyclosome subunit (APC1/BimE)"/>
    <property type="match status" value="1"/>
</dbReference>
<accession>A0AAV9Q4C7</accession>
<evidence type="ECO:0000256" key="6">
    <source>
        <dbReference type="SAM" id="MobiDB-lite"/>
    </source>
</evidence>
<dbReference type="FunFam" id="1.25.10.10:FF:000400">
    <property type="entry name" value="20S cyclosome subunit (APC1/BimE), putative"/>
    <property type="match status" value="1"/>
</dbReference>